<dbReference type="OrthoDB" id="9806195at2"/>
<evidence type="ECO:0000256" key="1">
    <source>
        <dbReference type="ARBA" id="ARBA00023002"/>
    </source>
</evidence>
<organism evidence="5 6">
    <name type="scientific">Idiomarina fontislapidosi</name>
    <dbReference type="NCBI Taxonomy" id="263723"/>
    <lineage>
        <taxon>Bacteria</taxon>
        <taxon>Pseudomonadati</taxon>
        <taxon>Pseudomonadota</taxon>
        <taxon>Gammaproteobacteria</taxon>
        <taxon>Alteromonadales</taxon>
        <taxon>Idiomarinaceae</taxon>
        <taxon>Idiomarina</taxon>
    </lineage>
</organism>
<dbReference type="RefSeq" id="WP_110574543.1">
    <property type="nucleotide sequence ID" value="NZ_PIPV01000003.1"/>
</dbReference>
<dbReference type="Pfam" id="PF00175">
    <property type="entry name" value="NAD_binding_1"/>
    <property type="match status" value="1"/>
</dbReference>
<feature type="domain" description="FAD-binding FR-type" evidence="4">
    <location>
        <begin position="2"/>
        <end position="100"/>
    </location>
</feature>
<dbReference type="InterPro" id="IPR039261">
    <property type="entry name" value="FNR_nucleotide-bd"/>
</dbReference>
<dbReference type="EMBL" id="PIPV01000003">
    <property type="protein sequence ID" value="RUO57043.1"/>
    <property type="molecule type" value="Genomic_DNA"/>
</dbReference>
<dbReference type="PRINTS" id="PR00410">
    <property type="entry name" value="PHEHYDRXLASE"/>
</dbReference>
<dbReference type="SUPFAM" id="SSF52343">
    <property type="entry name" value="Ferredoxin reductase-like, C-terminal NADP-linked domain"/>
    <property type="match status" value="1"/>
</dbReference>
<dbReference type="AlphaFoldDB" id="A0A432Y7X2"/>
<dbReference type="Proteomes" id="UP000287330">
    <property type="component" value="Unassembled WGS sequence"/>
</dbReference>
<dbReference type="InterPro" id="IPR050415">
    <property type="entry name" value="MRET"/>
</dbReference>
<keyword evidence="1" id="KW-0560">Oxidoreductase</keyword>
<reference evidence="6" key="1">
    <citation type="journal article" date="2018" name="Front. Microbiol.">
        <title>Genome-Based Analysis Reveals the Taxonomy and Diversity of the Family Idiomarinaceae.</title>
        <authorList>
            <person name="Liu Y."/>
            <person name="Lai Q."/>
            <person name="Shao Z."/>
        </authorList>
    </citation>
    <scope>NUCLEOTIDE SEQUENCE [LARGE SCALE GENOMIC DNA]</scope>
    <source>
        <strain evidence="6">F23</strain>
    </source>
</reference>
<protein>
    <submittedName>
        <fullName evidence="5">NAD(P)H-flavin reductase</fullName>
    </submittedName>
</protein>
<evidence type="ECO:0000313" key="6">
    <source>
        <dbReference type="Proteomes" id="UP000287330"/>
    </source>
</evidence>
<evidence type="ECO:0000256" key="3">
    <source>
        <dbReference type="ARBA" id="ARBA00038177"/>
    </source>
</evidence>
<evidence type="ECO:0000313" key="5">
    <source>
        <dbReference type="EMBL" id="RUO57043.1"/>
    </source>
</evidence>
<accession>A0A432Y7X2</accession>
<evidence type="ECO:0000259" key="4">
    <source>
        <dbReference type="PROSITE" id="PS51384"/>
    </source>
</evidence>
<comment type="caution">
    <text evidence="5">The sequence shown here is derived from an EMBL/GenBank/DDBJ whole genome shotgun (WGS) entry which is preliminary data.</text>
</comment>
<dbReference type="InterPro" id="IPR017938">
    <property type="entry name" value="Riboflavin_synthase-like_b-brl"/>
</dbReference>
<dbReference type="Gene3D" id="2.40.30.10">
    <property type="entry name" value="Translation factors"/>
    <property type="match status" value="1"/>
</dbReference>
<sequence length="233" mass="25914">MTQVMHCKAHVSRQLAKHVWEVSVTLPAETQFAAGQYLMVVMGERDKRPFSIASAPTAHKEWLLHIGAPPDNSYATEVLDTVKATGELTIEAPAGDAFFKADRKGDTVLIAGGTGFSYTYSILQKLLTDGLDKPVYFYWGAKSADDLYLHSQLEALAEQHPLFTYHPVVEDASADWAYGIGLVHHEVIAQQKNLSECQIYMAGRFEMVRVIRDDFTARDVPLENMHGDALAFI</sequence>
<dbReference type="PANTHER" id="PTHR47354">
    <property type="entry name" value="NADH OXIDOREDUCTASE HCR"/>
    <property type="match status" value="1"/>
</dbReference>
<dbReference type="InterPro" id="IPR017927">
    <property type="entry name" value="FAD-bd_FR_type"/>
</dbReference>
<evidence type="ECO:0000256" key="2">
    <source>
        <dbReference type="ARBA" id="ARBA00023223"/>
    </source>
</evidence>
<keyword evidence="6" id="KW-1185">Reference proteome</keyword>
<dbReference type="InterPro" id="IPR001433">
    <property type="entry name" value="OxRdtase_FAD/NAD-bd"/>
</dbReference>
<dbReference type="CDD" id="cd06189">
    <property type="entry name" value="flavin_oxioreductase"/>
    <property type="match status" value="1"/>
</dbReference>
<comment type="similarity">
    <text evidence="3">Belongs to the Fre/LuxG FAD/NAD(P) flavoprotein oxidoreductase family.</text>
</comment>
<dbReference type="PROSITE" id="PS51384">
    <property type="entry name" value="FAD_FR"/>
    <property type="match status" value="1"/>
</dbReference>
<dbReference type="NCBIfam" id="NF005963">
    <property type="entry name" value="PRK08051.1"/>
    <property type="match status" value="1"/>
</dbReference>
<dbReference type="GO" id="GO:0016491">
    <property type="term" value="F:oxidoreductase activity"/>
    <property type="evidence" value="ECO:0007669"/>
    <property type="project" value="UniProtKB-KW"/>
</dbReference>
<dbReference type="GO" id="GO:0008218">
    <property type="term" value="P:bioluminescence"/>
    <property type="evidence" value="ECO:0007669"/>
    <property type="project" value="UniProtKB-KW"/>
</dbReference>
<keyword evidence="2" id="KW-0455">Luminescence</keyword>
<dbReference type="PANTHER" id="PTHR47354:SF7">
    <property type="entry name" value="NAD(P)H-FLAVIN REDUCTASE"/>
    <property type="match status" value="1"/>
</dbReference>
<name>A0A432Y7X2_9GAMM</name>
<dbReference type="Gene3D" id="3.40.50.80">
    <property type="entry name" value="Nucleotide-binding domain of ferredoxin-NADP reductase (FNR) module"/>
    <property type="match status" value="1"/>
</dbReference>
<proteinExistence type="inferred from homology"/>
<dbReference type="SUPFAM" id="SSF63380">
    <property type="entry name" value="Riboflavin synthase domain-like"/>
    <property type="match status" value="1"/>
</dbReference>
<gene>
    <name evidence="5" type="ORF">CWE25_05040</name>
</gene>